<sequence>MVKDAPLISDILSDLLDFIDNTPLVGQNVDFDYQFLKNNITASDLILPNITLYDTLSLARSFIYFHNSFSLGSLCDFYDIKIENAHRAGADALATGKLFLYLIQEVLSRPLTLIQRIENLFSNSSVYNRELFTNIVKASIRLNTIDGLMPSPSNYNPPDNFYEYSGSGNADFPENPEDWFLENGAISCNWDGYEKRSSQTEMIKDSFEAFSEGY</sequence>
<feature type="domain" description="Exonuclease" evidence="4">
    <location>
        <begin position="1"/>
        <end position="99"/>
    </location>
</feature>
<reference evidence="5" key="1">
    <citation type="submission" date="2018-05" db="EMBL/GenBank/DDBJ databases">
        <authorList>
            <person name="Lanie J.A."/>
            <person name="Ng W.-L."/>
            <person name="Kazmierczak K.M."/>
            <person name="Andrzejewski T.M."/>
            <person name="Davidsen T.M."/>
            <person name="Wayne K.J."/>
            <person name="Tettelin H."/>
            <person name="Glass J.I."/>
            <person name="Rusch D."/>
            <person name="Podicherti R."/>
            <person name="Tsui H.-C.T."/>
            <person name="Winkler M.E."/>
        </authorList>
    </citation>
    <scope>NUCLEOTIDE SEQUENCE</scope>
</reference>
<dbReference type="SUPFAM" id="SSF53098">
    <property type="entry name" value="Ribonuclease H-like"/>
    <property type="match status" value="1"/>
</dbReference>
<dbReference type="Pfam" id="PF00929">
    <property type="entry name" value="RNase_T"/>
    <property type="match status" value="1"/>
</dbReference>
<evidence type="ECO:0000256" key="1">
    <source>
        <dbReference type="ARBA" id="ARBA00022722"/>
    </source>
</evidence>
<evidence type="ECO:0000256" key="3">
    <source>
        <dbReference type="ARBA" id="ARBA00022839"/>
    </source>
</evidence>
<accession>A0A382MTJ7</accession>
<dbReference type="PANTHER" id="PTHR30231">
    <property type="entry name" value="DNA POLYMERASE III SUBUNIT EPSILON"/>
    <property type="match status" value="1"/>
</dbReference>
<keyword evidence="1" id="KW-0540">Nuclease</keyword>
<dbReference type="AlphaFoldDB" id="A0A382MTJ7"/>
<dbReference type="GO" id="GO:0005829">
    <property type="term" value="C:cytosol"/>
    <property type="evidence" value="ECO:0007669"/>
    <property type="project" value="TreeGrafter"/>
</dbReference>
<organism evidence="5">
    <name type="scientific">marine metagenome</name>
    <dbReference type="NCBI Taxonomy" id="408172"/>
    <lineage>
        <taxon>unclassified sequences</taxon>
        <taxon>metagenomes</taxon>
        <taxon>ecological metagenomes</taxon>
    </lineage>
</organism>
<dbReference type="EMBL" id="UINC01095879">
    <property type="protein sequence ID" value="SVC52313.1"/>
    <property type="molecule type" value="Genomic_DNA"/>
</dbReference>
<name>A0A382MTJ7_9ZZZZ</name>
<evidence type="ECO:0000259" key="4">
    <source>
        <dbReference type="Pfam" id="PF00929"/>
    </source>
</evidence>
<dbReference type="InterPro" id="IPR012337">
    <property type="entry name" value="RNaseH-like_sf"/>
</dbReference>
<keyword evidence="2" id="KW-0378">Hydrolase</keyword>
<dbReference type="PANTHER" id="PTHR30231:SF4">
    <property type="entry name" value="PROTEIN NEN2"/>
    <property type="match status" value="1"/>
</dbReference>
<protein>
    <recommendedName>
        <fullName evidence="4">Exonuclease domain-containing protein</fullName>
    </recommendedName>
</protein>
<dbReference type="InterPro" id="IPR013520">
    <property type="entry name" value="Ribonucl_H"/>
</dbReference>
<dbReference type="InterPro" id="IPR036397">
    <property type="entry name" value="RNaseH_sf"/>
</dbReference>
<evidence type="ECO:0000256" key="2">
    <source>
        <dbReference type="ARBA" id="ARBA00022801"/>
    </source>
</evidence>
<gene>
    <name evidence="5" type="ORF">METZ01_LOCUS305167</name>
</gene>
<dbReference type="Gene3D" id="3.30.420.10">
    <property type="entry name" value="Ribonuclease H-like superfamily/Ribonuclease H"/>
    <property type="match status" value="1"/>
</dbReference>
<feature type="non-terminal residue" evidence="5">
    <location>
        <position position="214"/>
    </location>
</feature>
<proteinExistence type="predicted"/>
<keyword evidence="3" id="KW-0269">Exonuclease</keyword>
<evidence type="ECO:0000313" key="5">
    <source>
        <dbReference type="EMBL" id="SVC52313.1"/>
    </source>
</evidence>
<dbReference type="CDD" id="cd06127">
    <property type="entry name" value="DEDDh"/>
    <property type="match status" value="1"/>
</dbReference>
<dbReference type="GO" id="GO:0003676">
    <property type="term" value="F:nucleic acid binding"/>
    <property type="evidence" value="ECO:0007669"/>
    <property type="project" value="InterPro"/>
</dbReference>
<dbReference type="GO" id="GO:0008408">
    <property type="term" value="F:3'-5' exonuclease activity"/>
    <property type="evidence" value="ECO:0007669"/>
    <property type="project" value="TreeGrafter"/>
</dbReference>